<dbReference type="Gene3D" id="3.40.50.620">
    <property type="entry name" value="HUPs"/>
    <property type="match status" value="1"/>
</dbReference>
<dbReference type="GO" id="GO:0006529">
    <property type="term" value="P:asparagine biosynthetic process"/>
    <property type="evidence" value="ECO:0007669"/>
    <property type="project" value="InterPro"/>
</dbReference>
<protein>
    <recommendedName>
        <fullName evidence="1">Glutamine amidotransferase type-2 domain-containing protein</fullName>
    </recommendedName>
</protein>
<dbReference type="GO" id="GO:0004066">
    <property type="term" value="F:asparagine synthase (glutamine-hydrolyzing) activity"/>
    <property type="evidence" value="ECO:0007669"/>
    <property type="project" value="InterPro"/>
</dbReference>
<dbReference type="InterPro" id="IPR001962">
    <property type="entry name" value="Asn_synthase"/>
</dbReference>
<dbReference type="InterPro" id="IPR029055">
    <property type="entry name" value="Ntn_hydrolases_N"/>
</dbReference>
<evidence type="ECO:0000313" key="2">
    <source>
        <dbReference type="EMBL" id="SVB68364.1"/>
    </source>
</evidence>
<dbReference type="PANTHER" id="PTHR43284:SF1">
    <property type="entry name" value="ASPARAGINE SYNTHETASE"/>
    <property type="match status" value="1"/>
</dbReference>
<feature type="domain" description="Glutamine amidotransferase type-2" evidence="1">
    <location>
        <begin position="1"/>
        <end position="113"/>
    </location>
</feature>
<organism evidence="2">
    <name type="scientific">marine metagenome</name>
    <dbReference type="NCBI Taxonomy" id="408172"/>
    <lineage>
        <taxon>unclassified sequences</taxon>
        <taxon>metagenomes</taxon>
        <taxon>ecological metagenomes</taxon>
    </lineage>
</organism>
<evidence type="ECO:0000259" key="1">
    <source>
        <dbReference type="PROSITE" id="PS51278"/>
    </source>
</evidence>
<dbReference type="InterPro" id="IPR051786">
    <property type="entry name" value="ASN_synthetase/amidase"/>
</dbReference>
<proteinExistence type="predicted"/>
<dbReference type="SUPFAM" id="SSF52402">
    <property type="entry name" value="Adenine nucleotide alpha hydrolases-like"/>
    <property type="match status" value="1"/>
</dbReference>
<dbReference type="PROSITE" id="PS51278">
    <property type="entry name" value="GATASE_TYPE_2"/>
    <property type="match status" value="1"/>
</dbReference>
<dbReference type="Pfam" id="PF00733">
    <property type="entry name" value="Asn_synthase"/>
    <property type="match status" value="1"/>
</dbReference>
<dbReference type="SUPFAM" id="SSF56235">
    <property type="entry name" value="N-terminal nucleophile aminohydrolases (Ntn hydrolases)"/>
    <property type="match status" value="1"/>
</dbReference>
<sequence length="265" mass="29845">MAAVLDSEGAGGLDGCEGMWSFAAFDEAEEAVLLSRDRFGEKPLHLYRDTEGLYFASEIKTLVALIGRRLEPDTDHLLRYMTNSYKSLYKEPHSFFKGVEELPPATTLRINADGSEQLGRYWTPELVQQEDMTVEEAVTGVRDRLLRGVEIRLRADVPIAFCMSGGIDSVSLVSIAKRIFGYDVHGYTILNTDRRYEELEMVEHAVSELGIRHDFLPLTTDGFISGLRTLTQYHDAPVYTLSYYAHWRLMEAIAADGYRISVSGT</sequence>
<reference evidence="2" key="1">
    <citation type="submission" date="2018-05" db="EMBL/GenBank/DDBJ databases">
        <authorList>
            <person name="Lanie J.A."/>
            <person name="Ng W.-L."/>
            <person name="Kazmierczak K.M."/>
            <person name="Andrzejewski T.M."/>
            <person name="Davidsen T.M."/>
            <person name="Wayne K.J."/>
            <person name="Tettelin H."/>
            <person name="Glass J.I."/>
            <person name="Rusch D."/>
            <person name="Podicherti R."/>
            <person name="Tsui H.-C.T."/>
            <person name="Winkler M.E."/>
        </authorList>
    </citation>
    <scope>NUCLEOTIDE SEQUENCE</scope>
</reference>
<dbReference type="Gene3D" id="3.60.20.10">
    <property type="entry name" value="Glutamine Phosphoribosylpyrophosphate, subunit 1, domain 1"/>
    <property type="match status" value="1"/>
</dbReference>
<feature type="non-terminal residue" evidence="2">
    <location>
        <position position="265"/>
    </location>
</feature>
<dbReference type="Pfam" id="PF13537">
    <property type="entry name" value="GATase_7"/>
    <property type="match status" value="1"/>
</dbReference>
<gene>
    <name evidence="2" type="ORF">METZ01_LOCUS221218</name>
</gene>
<dbReference type="EMBL" id="UINC01052718">
    <property type="protein sequence ID" value="SVB68364.1"/>
    <property type="molecule type" value="Genomic_DNA"/>
</dbReference>
<dbReference type="AlphaFoldDB" id="A0A382G196"/>
<dbReference type="InterPro" id="IPR014729">
    <property type="entry name" value="Rossmann-like_a/b/a_fold"/>
</dbReference>
<dbReference type="InterPro" id="IPR017932">
    <property type="entry name" value="GATase_2_dom"/>
</dbReference>
<name>A0A382G196_9ZZZZ</name>
<accession>A0A382G196</accession>
<dbReference type="PANTHER" id="PTHR43284">
    <property type="entry name" value="ASPARAGINE SYNTHETASE (GLUTAMINE-HYDROLYZING)"/>
    <property type="match status" value="1"/>
</dbReference>